<evidence type="ECO:0000256" key="8">
    <source>
        <dbReference type="ARBA" id="ARBA00060041"/>
    </source>
</evidence>
<comment type="caution">
    <text evidence="11">The sequence shown here is derived from an EMBL/GenBank/DDBJ whole genome shotgun (WGS) entry which is preliminary data.</text>
</comment>
<comment type="function">
    <text evidence="8">Involved in peptidoglycan biosynthesis. Transports lipid-linked peptidoglycan precursors from the inner to the outer leaflet of the cytoplasmic membrane.</text>
</comment>
<dbReference type="PRINTS" id="PR01806">
    <property type="entry name" value="VIRFACTRMVIN"/>
</dbReference>
<dbReference type="Proteomes" id="UP000269265">
    <property type="component" value="Unassembled WGS sequence"/>
</dbReference>
<dbReference type="AlphaFoldDB" id="A0A3R8S8I4"/>
<feature type="transmembrane region" description="Helical" evidence="10">
    <location>
        <begin position="189"/>
        <end position="208"/>
    </location>
</feature>
<feature type="transmembrane region" description="Helical" evidence="10">
    <location>
        <begin position="345"/>
        <end position="362"/>
    </location>
</feature>
<dbReference type="RefSeq" id="WP_125243809.1">
    <property type="nucleotide sequence ID" value="NZ_RSED01000009.1"/>
</dbReference>
<keyword evidence="7 10" id="KW-0472">Membrane</keyword>
<keyword evidence="5" id="KW-0573">Peptidoglycan synthesis</keyword>
<dbReference type="OrthoDB" id="6037421at2"/>
<dbReference type="GO" id="GO:0005886">
    <property type="term" value="C:plasma membrane"/>
    <property type="evidence" value="ECO:0007669"/>
    <property type="project" value="UniProtKB-SubCell"/>
</dbReference>
<dbReference type="GO" id="GO:0009252">
    <property type="term" value="P:peptidoglycan biosynthetic process"/>
    <property type="evidence" value="ECO:0007669"/>
    <property type="project" value="UniProtKB-KW"/>
</dbReference>
<feature type="transmembrane region" description="Helical" evidence="10">
    <location>
        <begin position="160"/>
        <end position="177"/>
    </location>
</feature>
<evidence type="ECO:0000256" key="5">
    <source>
        <dbReference type="ARBA" id="ARBA00022984"/>
    </source>
</evidence>
<evidence type="ECO:0000256" key="4">
    <source>
        <dbReference type="ARBA" id="ARBA00022960"/>
    </source>
</evidence>
<feature type="transmembrane region" description="Helical" evidence="10">
    <location>
        <begin position="96"/>
        <end position="116"/>
    </location>
</feature>
<evidence type="ECO:0000313" key="12">
    <source>
        <dbReference type="Proteomes" id="UP000269265"/>
    </source>
</evidence>
<keyword evidence="12" id="KW-1185">Reference proteome</keyword>
<keyword evidence="3 10" id="KW-0812">Transmembrane</keyword>
<organism evidence="11 12">
    <name type="scientific">Aquabacterium soli</name>
    <dbReference type="NCBI Taxonomy" id="2493092"/>
    <lineage>
        <taxon>Bacteria</taxon>
        <taxon>Pseudomonadati</taxon>
        <taxon>Pseudomonadota</taxon>
        <taxon>Betaproteobacteria</taxon>
        <taxon>Burkholderiales</taxon>
        <taxon>Aquabacterium</taxon>
    </lineage>
</organism>
<protein>
    <submittedName>
        <fullName evidence="11">Murein biosynthesis integral membrane protein MurJ</fullName>
    </submittedName>
</protein>
<feature type="transmembrane region" description="Helical" evidence="10">
    <location>
        <begin position="402"/>
        <end position="420"/>
    </location>
</feature>
<feature type="transmembrane region" description="Helical" evidence="10">
    <location>
        <begin position="427"/>
        <end position="447"/>
    </location>
</feature>
<evidence type="ECO:0000313" key="11">
    <source>
        <dbReference type="EMBL" id="RRS03969.1"/>
    </source>
</evidence>
<evidence type="ECO:0000256" key="6">
    <source>
        <dbReference type="ARBA" id="ARBA00022989"/>
    </source>
</evidence>
<evidence type="ECO:0000256" key="1">
    <source>
        <dbReference type="ARBA" id="ARBA00004651"/>
    </source>
</evidence>
<evidence type="ECO:0000256" key="9">
    <source>
        <dbReference type="ARBA" id="ARBA00061532"/>
    </source>
</evidence>
<dbReference type="PANTHER" id="PTHR43486">
    <property type="entry name" value="LIPID II FLIPPASE MURJ-RELATED"/>
    <property type="match status" value="1"/>
</dbReference>
<comment type="similarity">
    <text evidence="9">Belongs to the MurJ/MviN family.</text>
</comment>
<keyword evidence="4" id="KW-0133">Cell shape</keyword>
<dbReference type="Pfam" id="PF03023">
    <property type="entry name" value="MurJ"/>
    <property type="match status" value="1"/>
</dbReference>
<evidence type="ECO:0000256" key="3">
    <source>
        <dbReference type="ARBA" id="ARBA00022692"/>
    </source>
</evidence>
<dbReference type="EMBL" id="RSED01000009">
    <property type="protein sequence ID" value="RRS03969.1"/>
    <property type="molecule type" value="Genomic_DNA"/>
</dbReference>
<dbReference type="PANTHER" id="PTHR43486:SF1">
    <property type="entry name" value="LIPID II FLIPPASE MURJ-RELATED"/>
    <property type="match status" value="1"/>
</dbReference>
<evidence type="ECO:0000256" key="10">
    <source>
        <dbReference type="SAM" id="Phobius"/>
    </source>
</evidence>
<evidence type="ECO:0000256" key="7">
    <source>
        <dbReference type="ARBA" id="ARBA00023136"/>
    </source>
</evidence>
<proteinExistence type="inferred from homology"/>
<evidence type="ECO:0000256" key="2">
    <source>
        <dbReference type="ARBA" id="ARBA00022475"/>
    </source>
</evidence>
<dbReference type="GO" id="GO:0008360">
    <property type="term" value="P:regulation of cell shape"/>
    <property type="evidence" value="ECO:0007669"/>
    <property type="project" value="UniProtKB-KW"/>
</dbReference>
<accession>A0A3R8S8I4</accession>
<feature type="transmembrane region" description="Helical" evidence="10">
    <location>
        <begin position="459"/>
        <end position="477"/>
    </location>
</feature>
<reference evidence="11 12" key="1">
    <citation type="submission" date="2018-12" db="EMBL/GenBank/DDBJ databases">
        <title>The whole draft genome of Aquabacterium sp. SJQ9.</title>
        <authorList>
            <person name="Sun L."/>
            <person name="Gao X."/>
            <person name="Chen W."/>
            <person name="Huang K."/>
        </authorList>
    </citation>
    <scope>NUCLEOTIDE SEQUENCE [LARGE SCALE GENOMIC DNA]</scope>
    <source>
        <strain evidence="11 12">SJQ9</strain>
    </source>
</reference>
<feature type="transmembrane region" description="Helical" evidence="10">
    <location>
        <begin position="374"/>
        <end position="396"/>
    </location>
</feature>
<dbReference type="InterPro" id="IPR004268">
    <property type="entry name" value="MurJ"/>
</dbReference>
<keyword evidence="2" id="KW-1003">Cell membrane</keyword>
<sequence>MLGAAGLLTLVTLTGLAAGLAREWLLVANWGAGARADAFLIAMFLPEAIRTVLGGGVISSAGLALWQAHRGTAPANDDAPSTGAQRQWLGRMSASLGLIGLGLAIALSLGAPLWVWLVGPGLSPEQRHTTEDVLRLLAWSVPGMWLHALWSVPLQARGRFVLAGLGSLLYNLPPVAYMAWTRQASTETGLAWCFVAGGALMGVLLWPAMRRQGLAWADWRPHVASLRELGLRLAPLLGSAGVGQGLMLLERIVASYLGDGVVTVLNLARKLVNLPLLALMAVNQVLLGLMSRRSEGAERMGVLRQGMALVTTVSCPAAVGLLLSTQALVVLLFPRVHGAEVLGPVLAWYAVSLVVASWNLLLGRYNHAAGDTRLPFECELAGGLAQALSLPLLAWAFGVQGMAAALLLGIVVNGGLLWWRSGLWGRVPLWPHLLGSGALLALAGLWLAPGLPSLPLWQLLWATAAGALSLLMLAALLKPWKATAH</sequence>
<comment type="subcellular location">
    <subcellularLocation>
        <location evidence="1">Cell membrane</location>
        <topology evidence="1">Multi-pass membrane protein</topology>
    </subcellularLocation>
</comment>
<gene>
    <name evidence="11" type="ORF">EIP75_13555</name>
</gene>
<feature type="transmembrane region" description="Helical" evidence="10">
    <location>
        <begin position="136"/>
        <end position="153"/>
    </location>
</feature>
<feature type="transmembrane region" description="Helical" evidence="10">
    <location>
        <begin position="308"/>
        <end position="333"/>
    </location>
</feature>
<name>A0A3R8S8I4_9BURK</name>
<keyword evidence="6 10" id="KW-1133">Transmembrane helix</keyword>